<feature type="region of interest" description="Disordered" evidence="6">
    <location>
        <begin position="123"/>
        <end position="173"/>
    </location>
</feature>
<name>A0A1Q9CVC7_SYMMI</name>
<dbReference type="InterPro" id="IPR002048">
    <property type="entry name" value="EF_hand_dom"/>
</dbReference>
<reference evidence="9 10" key="1">
    <citation type="submission" date="2016-02" db="EMBL/GenBank/DDBJ databases">
        <title>Genome analysis of coral dinoflagellate symbionts highlights evolutionary adaptations to a symbiotic lifestyle.</title>
        <authorList>
            <person name="Aranda M."/>
            <person name="Li Y."/>
            <person name="Liew Y.J."/>
            <person name="Baumgarten S."/>
            <person name="Simakov O."/>
            <person name="Wilson M."/>
            <person name="Piel J."/>
            <person name="Ashoor H."/>
            <person name="Bougouffa S."/>
            <person name="Bajic V.B."/>
            <person name="Ryu T."/>
            <person name="Ravasi T."/>
            <person name="Bayer T."/>
            <person name="Micklem G."/>
            <person name="Kim H."/>
            <person name="Bhak J."/>
            <person name="Lajeunesse T.C."/>
            <person name="Voolstra C.R."/>
        </authorList>
    </citation>
    <scope>NUCLEOTIDE SEQUENCE [LARGE SCALE GENOMIC DNA]</scope>
    <source>
        <strain evidence="9 10">CCMP2467</strain>
    </source>
</reference>
<sequence>MDPAEVNVLMPASDDGEESERDLHHAIKEFRAMVKQNFAEQRHLLTQLIRLPPLGATGSSKQQRSWHLGAAVEALHEHDTWRPPKESEAPLKPGLGKSKSADQIDRYLHDYGFADMSRIRKLEEPAQPQESDRSENGDTSRARRISETSLLSLESAPDKASPAGLTSPSSMQASGTEILEAFASPRSFSKDPQHDHEGTETFVTSQIQIQQRKAVEVAKSHSERRMSVLTTYNSDRSNGKTWSRRAERVTSSIVFTYGIMSVILANMILLGVEVDFTARLPQNEVPPWCLGSGFEEKQVIGEDVLSEISRADARAHAPPEGAVLIFVVELFILFTATGVKNFFCGPDRSWNIFDFSIIAWSVLETSIELWALTVATPEAQVSASHLRFVRTMRLVRAFRGVRVVRLLRYVSALRTLVLSIISSMASLCWTLALLVLLFYSFGIVFTQLVMDYCRDEAVRSTGDVNAQPVCPNNVAFYWASVPESMLTLFTAITGGMNWEDAMVPLRLISPLAASCFVFYIAIAVLAVVNVVTGVFCSTAMESASADKEIATMKQLQRKNAQVADLRRVFQEIVDEENLVNLQEFQNAMNLPRFANFLESMGISTEDIAILFTVIDADRSGFIDLDEFVQGCLQLHGPAKSLQLAKMSFENKITRQAIKAIGSALVEMRLEMRQDITSLQESVERFSV</sequence>
<dbReference type="SUPFAM" id="SSF81324">
    <property type="entry name" value="Voltage-gated potassium channels"/>
    <property type="match status" value="1"/>
</dbReference>
<dbReference type="AlphaFoldDB" id="A0A1Q9CVC7"/>
<evidence type="ECO:0000259" key="8">
    <source>
        <dbReference type="PROSITE" id="PS50222"/>
    </source>
</evidence>
<keyword evidence="4 7" id="KW-1133">Transmembrane helix</keyword>
<proteinExistence type="predicted"/>
<comment type="caution">
    <text evidence="9">The sequence shown here is derived from an EMBL/GenBank/DDBJ whole genome shotgun (WGS) entry which is preliminary data.</text>
</comment>
<feature type="compositionally biased region" description="Polar residues" evidence="6">
    <location>
        <begin position="164"/>
        <end position="173"/>
    </location>
</feature>
<protein>
    <submittedName>
        <fullName evidence="9">Voltage-dependent L-type calcium channel subunit alpha-1C</fullName>
    </submittedName>
</protein>
<dbReference type="Proteomes" id="UP000186817">
    <property type="component" value="Unassembled WGS sequence"/>
</dbReference>
<feature type="domain" description="EF-hand" evidence="8">
    <location>
        <begin position="602"/>
        <end position="637"/>
    </location>
</feature>
<evidence type="ECO:0000256" key="6">
    <source>
        <dbReference type="SAM" id="MobiDB-lite"/>
    </source>
</evidence>
<dbReference type="Gene3D" id="1.20.120.350">
    <property type="entry name" value="Voltage-gated potassium channels. Chain C"/>
    <property type="match status" value="1"/>
</dbReference>
<feature type="region of interest" description="Disordered" evidence="6">
    <location>
        <begin position="1"/>
        <end position="20"/>
    </location>
</feature>
<feature type="compositionally biased region" description="Basic and acidic residues" evidence="6">
    <location>
        <begin position="78"/>
        <end position="89"/>
    </location>
</feature>
<dbReference type="PROSITE" id="PS00018">
    <property type="entry name" value="EF_HAND_1"/>
    <property type="match status" value="1"/>
</dbReference>
<dbReference type="GO" id="GO:0005248">
    <property type="term" value="F:voltage-gated sodium channel activity"/>
    <property type="evidence" value="ECO:0007669"/>
    <property type="project" value="TreeGrafter"/>
</dbReference>
<evidence type="ECO:0000313" key="10">
    <source>
        <dbReference type="Proteomes" id="UP000186817"/>
    </source>
</evidence>
<keyword evidence="2 7" id="KW-0812">Transmembrane</keyword>
<dbReference type="OMA" id="TSIELWA"/>
<feature type="transmembrane region" description="Helical" evidence="7">
    <location>
        <begin position="253"/>
        <end position="272"/>
    </location>
</feature>
<dbReference type="InterPro" id="IPR018247">
    <property type="entry name" value="EF_Hand_1_Ca_BS"/>
</dbReference>
<evidence type="ECO:0000256" key="4">
    <source>
        <dbReference type="ARBA" id="ARBA00022989"/>
    </source>
</evidence>
<evidence type="ECO:0000256" key="1">
    <source>
        <dbReference type="ARBA" id="ARBA00004141"/>
    </source>
</evidence>
<dbReference type="GO" id="GO:0005509">
    <property type="term" value="F:calcium ion binding"/>
    <property type="evidence" value="ECO:0007669"/>
    <property type="project" value="InterPro"/>
</dbReference>
<evidence type="ECO:0000256" key="3">
    <source>
        <dbReference type="ARBA" id="ARBA00022837"/>
    </source>
</evidence>
<dbReference type="InterPro" id="IPR011992">
    <property type="entry name" value="EF-hand-dom_pair"/>
</dbReference>
<keyword evidence="3" id="KW-0106">Calcium</keyword>
<feature type="compositionally biased region" description="Basic and acidic residues" evidence="6">
    <location>
        <begin position="123"/>
        <end position="146"/>
    </location>
</feature>
<dbReference type="InterPro" id="IPR005821">
    <property type="entry name" value="Ion_trans_dom"/>
</dbReference>
<accession>A0A1Q9CVC7</accession>
<feature type="region of interest" description="Disordered" evidence="6">
    <location>
        <begin position="78"/>
        <end position="102"/>
    </location>
</feature>
<dbReference type="PANTHER" id="PTHR10037">
    <property type="entry name" value="VOLTAGE-GATED CATION CHANNEL CALCIUM AND SODIUM"/>
    <property type="match status" value="1"/>
</dbReference>
<organism evidence="9 10">
    <name type="scientific">Symbiodinium microadriaticum</name>
    <name type="common">Dinoflagellate</name>
    <name type="synonym">Zooxanthella microadriatica</name>
    <dbReference type="NCBI Taxonomy" id="2951"/>
    <lineage>
        <taxon>Eukaryota</taxon>
        <taxon>Sar</taxon>
        <taxon>Alveolata</taxon>
        <taxon>Dinophyceae</taxon>
        <taxon>Suessiales</taxon>
        <taxon>Symbiodiniaceae</taxon>
        <taxon>Symbiodinium</taxon>
    </lineage>
</organism>
<dbReference type="Pfam" id="PF00520">
    <property type="entry name" value="Ion_trans"/>
    <property type="match status" value="1"/>
</dbReference>
<evidence type="ECO:0000256" key="2">
    <source>
        <dbReference type="ARBA" id="ARBA00022692"/>
    </source>
</evidence>
<dbReference type="InterPro" id="IPR043203">
    <property type="entry name" value="VGCC_Ca_Na"/>
</dbReference>
<evidence type="ECO:0000256" key="5">
    <source>
        <dbReference type="ARBA" id="ARBA00023136"/>
    </source>
</evidence>
<dbReference type="InterPro" id="IPR027359">
    <property type="entry name" value="Volt_channel_dom_sf"/>
</dbReference>
<dbReference type="Gene3D" id="1.10.287.70">
    <property type="match status" value="1"/>
</dbReference>
<keyword evidence="5 7" id="KW-0472">Membrane</keyword>
<gene>
    <name evidence="9" type="primary">CACNA1C</name>
    <name evidence="9" type="ORF">AK812_SmicGene31969</name>
</gene>
<dbReference type="EMBL" id="LSRX01000895">
    <property type="protein sequence ID" value="OLP86883.1"/>
    <property type="molecule type" value="Genomic_DNA"/>
</dbReference>
<dbReference type="GO" id="GO:0001518">
    <property type="term" value="C:voltage-gated sodium channel complex"/>
    <property type="evidence" value="ECO:0007669"/>
    <property type="project" value="TreeGrafter"/>
</dbReference>
<evidence type="ECO:0000256" key="7">
    <source>
        <dbReference type="SAM" id="Phobius"/>
    </source>
</evidence>
<comment type="subcellular location">
    <subcellularLocation>
        <location evidence="1">Membrane</location>
        <topology evidence="1">Multi-pass membrane protein</topology>
    </subcellularLocation>
</comment>
<dbReference type="PANTHER" id="PTHR10037:SF62">
    <property type="entry name" value="SODIUM CHANNEL PROTEIN 60E"/>
    <property type="match status" value="1"/>
</dbReference>
<dbReference type="OrthoDB" id="445814at2759"/>
<dbReference type="PROSITE" id="PS50222">
    <property type="entry name" value="EF_HAND_2"/>
    <property type="match status" value="1"/>
</dbReference>
<feature type="transmembrane region" description="Helical" evidence="7">
    <location>
        <begin position="511"/>
        <end position="535"/>
    </location>
</feature>
<dbReference type="SUPFAM" id="SSF47473">
    <property type="entry name" value="EF-hand"/>
    <property type="match status" value="1"/>
</dbReference>
<evidence type="ECO:0000313" key="9">
    <source>
        <dbReference type="EMBL" id="OLP86883.1"/>
    </source>
</evidence>
<feature type="transmembrane region" description="Helical" evidence="7">
    <location>
        <begin position="322"/>
        <end position="343"/>
    </location>
</feature>
<keyword evidence="10" id="KW-1185">Reference proteome</keyword>
<dbReference type="Gene3D" id="1.10.238.10">
    <property type="entry name" value="EF-hand"/>
    <property type="match status" value="1"/>
</dbReference>